<feature type="compositionally biased region" description="Polar residues" evidence="1">
    <location>
        <begin position="306"/>
        <end position="315"/>
    </location>
</feature>
<keyword evidence="3" id="KW-1185">Reference proteome</keyword>
<evidence type="ECO:0000313" key="3">
    <source>
        <dbReference type="Proteomes" id="UP001221757"/>
    </source>
</evidence>
<protein>
    <submittedName>
        <fullName evidence="2">Uncharacterized protein</fullName>
    </submittedName>
</protein>
<comment type="caution">
    <text evidence="2">The sequence shown here is derived from an EMBL/GenBank/DDBJ whole genome shotgun (WGS) entry which is preliminary data.</text>
</comment>
<dbReference type="AlphaFoldDB" id="A0AAD7DLK3"/>
<sequence>MADNSEAPMVSFYILRTTLMSSSSTSNLFQSIRSFFKRSRSRTSVAVSPQAPFRSTRADSLSQESSSPASPPPIIFFSVLGVAGSLQDPDVEWMLHDWLIFTTLIASRPGFDPIRFRYRCIRDILPVFPDGTFLFGEAACDRLCFRIPPCMFDEHTHQIETSSAQDFVVGCLIDIVKCAYDVQPGEKLVLLLVGHGTRDSTGQFNLCITTQSNSSGEAWLTKAQLESAVEKCQGQVLVVWPTELAEALTASASGKVRGSAFSLCALAEVGYEQGIVIPVPRSERRPKGKTISDMPKLPASPLPHSFSGTSRLVHRPSSNRSATAFLDSMLRKERRLIYKSEQSFRQHGFTNNTPWYDEIPVALSQSVVDDVTTPTSTAGICPASVARAGFRLLDNPQSLRRDGTDAEYCARFLRDPSSLTEGQISDLISALRTRHIQSVVVQLIATNLGWTPNSRVAQFLALPEVTRGEPLSEDMVESGILFDDLALRLMANFGRMRSVGDSASLWWLAIAWDN</sequence>
<evidence type="ECO:0000256" key="1">
    <source>
        <dbReference type="SAM" id="MobiDB-lite"/>
    </source>
</evidence>
<evidence type="ECO:0000313" key="2">
    <source>
        <dbReference type="EMBL" id="KAJ7693600.1"/>
    </source>
</evidence>
<organism evidence="2 3">
    <name type="scientific">Mycena rosella</name>
    <name type="common">Pink bonnet</name>
    <name type="synonym">Agaricus rosellus</name>
    <dbReference type="NCBI Taxonomy" id="1033263"/>
    <lineage>
        <taxon>Eukaryota</taxon>
        <taxon>Fungi</taxon>
        <taxon>Dikarya</taxon>
        <taxon>Basidiomycota</taxon>
        <taxon>Agaricomycotina</taxon>
        <taxon>Agaricomycetes</taxon>
        <taxon>Agaricomycetidae</taxon>
        <taxon>Agaricales</taxon>
        <taxon>Marasmiineae</taxon>
        <taxon>Mycenaceae</taxon>
        <taxon>Mycena</taxon>
    </lineage>
</organism>
<gene>
    <name evidence="2" type="ORF">B0H17DRAFT_1199722</name>
</gene>
<dbReference type="EMBL" id="JARKIE010000045">
    <property type="protein sequence ID" value="KAJ7693600.1"/>
    <property type="molecule type" value="Genomic_DNA"/>
</dbReference>
<feature type="region of interest" description="Disordered" evidence="1">
    <location>
        <begin position="283"/>
        <end position="315"/>
    </location>
</feature>
<proteinExistence type="predicted"/>
<name>A0AAD7DLK3_MYCRO</name>
<reference evidence="2" key="1">
    <citation type="submission" date="2023-03" db="EMBL/GenBank/DDBJ databases">
        <title>Massive genome expansion in bonnet fungi (Mycena s.s.) driven by repeated elements and novel gene families across ecological guilds.</title>
        <authorList>
            <consortium name="Lawrence Berkeley National Laboratory"/>
            <person name="Harder C.B."/>
            <person name="Miyauchi S."/>
            <person name="Viragh M."/>
            <person name="Kuo A."/>
            <person name="Thoen E."/>
            <person name="Andreopoulos B."/>
            <person name="Lu D."/>
            <person name="Skrede I."/>
            <person name="Drula E."/>
            <person name="Henrissat B."/>
            <person name="Morin E."/>
            <person name="Kohler A."/>
            <person name="Barry K."/>
            <person name="LaButti K."/>
            <person name="Morin E."/>
            <person name="Salamov A."/>
            <person name="Lipzen A."/>
            <person name="Mereny Z."/>
            <person name="Hegedus B."/>
            <person name="Baldrian P."/>
            <person name="Stursova M."/>
            <person name="Weitz H."/>
            <person name="Taylor A."/>
            <person name="Grigoriev I.V."/>
            <person name="Nagy L.G."/>
            <person name="Martin F."/>
            <person name="Kauserud H."/>
        </authorList>
    </citation>
    <scope>NUCLEOTIDE SEQUENCE</scope>
    <source>
        <strain evidence="2">CBHHK067</strain>
    </source>
</reference>
<accession>A0AAD7DLK3</accession>
<dbReference type="Proteomes" id="UP001221757">
    <property type="component" value="Unassembled WGS sequence"/>
</dbReference>
<feature type="region of interest" description="Disordered" evidence="1">
    <location>
        <begin position="47"/>
        <end position="69"/>
    </location>
</feature>